<evidence type="ECO:0000313" key="4">
    <source>
        <dbReference type="Proteomes" id="UP000220102"/>
    </source>
</evidence>
<dbReference type="InterPro" id="IPR036188">
    <property type="entry name" value="FAD/NAD-bd_sf"/>
</dbReference>
<dbReference type="PRINTS" id="PR00368">
    <property type="entry name" value="FADPNR"/>
</dbReference>
<dbReference type="AlphaFoldDB" id="A0A2A8CXD0"/>
<sequence>MLDVIIIGAGPVGLACGIEAKRRNLNARIFDKGALCNSFIGYPTQMEFFSTPERLEIGGYPFSTREYKPRREEALDYYRRVATTENLDIALYEGVSTVNGGDGNFTVVTEKDDYRARKVIVATGFYDIPNRLDVPGEDLDKVTHYFKEPYPYALTDVAIVGAANSAVKAALACFRHEANVTMIVRDSGIDDTVKYWLKPDIENRIREGSIDALFDSEVSAITPTSLIVDTPDGTKEIDNDFVLAMTGYRPNYAMLESFGIAIRDDEARTPVHDEEGKTFETNRSGLYLAGTVCGGCDTSRWFIENGRFHAERIVDHAAAHLQESVAVDA</sequence>
<dbReference type="OrthoDB" id="9778740at2"/>
<dbReference type="NCBIfam" id="TIGR04018">
    <property type="entry name" value="Bthiol_YpdA"/>
    <property type="match status" value="1"/>
</dbReference>
<reference evidence="3 4" key="1">
    <citation type="submission" date="2017-10" db="EMBL/GenBank/DDBJ databases">
        <title>Draft genome of Longibacter Salinarum.</title>
        <authorList>
            <person name="Goh K.M."/>
            <person name="Shamsir M.S."/>
            <person name="Lim S.W."/>
        </authorList>
    </citation>
    <scope>NUCLEOTIDE SEQUENCE [LARGE SCALE GENOMIC DNA]</scope>
    <source>
        <strain evidence="3 4">KCTC 52045</strain>
    </source>
</reference>
<gene>
    <name evidence="3" type="ORF">CRI94_08525</name>
</gene>
<dbReference type="InterPro" id="IPR050097">
    <property type="entry name" value="Ferredoxin-NADP_redctase_2"/>
</dbReference>
<evidence type="ECO:0000256" key="1">
    <source>
        <dbReference type="ARBA" id="ARBA00022630"/>
    </source>
</evidence>
<dbReference type="Gene3D" id="3.50.50.60">
    <property type="entry name" value="FAD/NAD(P)-binding domain"/>
    <property type="match status" value="1"/>
</dbReference>
<keyword evidence="1" id="KW-0285">Flavoprotein</keyword>
<dbReference type="InterPro" id="IPR023856">
    <property type="entry name" value="Bdr"/>
</dbReference>
<keyword evidence="2" id="KW-0560">Oxidoreductase</keyword>
<dbReference type="EMBL" id="PDEQ01000004">
    <property type="protein sequence ID" value="PEN13362.1"/>
    <property type="molecule type" value="Genomic_DNA"/>
</dbReference>
<keyword evidence="4" id="KW-1185">Reference proteome</keyword>
<protein>
    <submittedName>
        <fullName evidence="3">Uncharacterized protein</fullName>
    </submittedName>
</protein>
<dbReference type="PANTHER" id="PTHR48105">
    <property type="entry name" value="THIOREDOXIN REDUCTASE 1-RELATED-RELATED"/>
    <property type="match status" value="1"/>
</dbReference>
<evidence type="ECO:0000313" key="3">
    <source>
        <dbReference type="EMBL" id="PEN13362.1"/>
    </source>
</evidence>
<dbReference type="SUPFAM" id="SSF51905">
    <property type="entry name" value="FAD/NAD(P)-binding domain"/>
    <property type="match status" value="1"/>
</dbReference>
<comment type="caution">
    <text evidence="3">The sequence shown here is derived from an EMBL/GenBank/DDBJ whole genome shotgun (WGS) entry which is preliminary data.</text>
</comment>
<proteinExistence type="predicted"/>
<dbReference type="Proteomes" id="UP000220102">
    <property type="component" value="Unassembled WGS sequence"/>
</dbReference>
<accession>A0A2A8CXD0</accession>
<name>A0A2A8CXD0_9BACT</name>
<dbReference type="Pfam" id="PF13738">
    <property type="entry name" value="Pyr_redox_3"/>
    <property type="match status" value="1"/>
</dbReference>
<organism evidence="3 4">
    <name type="scientific">Longibacter salinarum</name>
    <dbReference type="NCBI Taxonomy" id="1850348"/>
    <lineage>
        <taxon>Bacteria</taxon>
        <taxon>Pseudomonadati</taxon>
        <taxon>Rhodothermota</taxon>
        <taxon>Rhodothermia</taxon>
        <taxon>Rhodothermales</taxon>
        <taxon>Salisaetaceae</taxon>
        <taxon>Longibacter</taxon>
    </lineage>
</organism>
<dbReference type="PRINTS" id="PR00469">
    <property type="entry name" value="PNDRDTASEII"/>
</dbReference>
<evidence type="ECO:0000256" key="2">
    <source>
        <dbReference type="ARBA" id="ARBA00023002"/>
    </source>
</evidence>
<dbReference type="RefSeq" id="WP_098075282.1">
    <property type="nucleotide sequence ID" value="NZ_PDEQ01000004.1"/>
</dbReference>
<dbReference type="GO" id="GO:0016491">
    <property type="term" value="F:oxidoreductase activity"/>
    <property type="evidence" value="ECO:0007669"/>
    <property type="project" value="UniProtKB-KW"/>
</dbReference>